<sequence length="109" mass="11642">MERFENPVFRLGFARTVTHYWGNGHFLGEGNDEGVVLRDAPLLKDVPGTLVQGSLDLGNLLGTVATAPRLARQRVGRRRRDRTRDGHAGDDGGAGGGDGPVRPPAAEPC</sequence>
<reference evidence="2" key="2">
    <citation type="submission" date="2020-09" db="EMBL/GenBank/DDBJ databases">
        <authorList>
            <person name="Sun Q."/>
            <person name="Ohkuma M."/>
        </authorList>
    </citation>
    <scope>NUCLEOTIDE SEQUENCE</scope>
    <source>
        <strain evidence="2">JCM 5016</strain>
    </source>
</reference>
<comment type="caution">
    <text evidence="2">The sequence shown here is derived from an EMBL/GenBank/DDBJ whole genome shotgun (WGS) entry which is preliminary data.</text>
</comment>
<name>A0A918V3Z4_9ACTN</name>
<feature type="region of interest" description="Disordered" evidence="1">
    <location>
        <begin position="71"/>
        <end position="109"/>
    </location>
</feature>
<evidence type="ECO:0000313" key="2">
    <source>
        <dbReference type="EMBL" id="GGZ68761.1"/>
    </source>
</evidence>
<reference evidence="2" key="1">
    <citation type="journal article" date="2014" name="Int. J. Syst. Evol. Microbiol.">
        <title>Complete genome sequence of Corynebacterium casei LMG S-19264T (=DSM 44701T), isolated from a smear-ripened cheese.</title>
        <authorList>
            <consortium name="US DOE Joint Genome Institute (JGI-PGF)"/>
            <person name="Walter F."/>
            <person name="Albersmeier A."/>
            <person name="Kalinowski J."/>
            <person name="Ruckert C."/>
        </authorList>
    </citation>
    <scope>NUCLEOTIDE SEQUENCE</scope>
    <source>
        <strain evidence="2">JCM 5016</strain>
    </source>
</reference>
<protein>
    <submittedName>
        <fullName evidence="2">Uncharacterized protein</fullName>
    </submittedName>
</protein>
<dbReference type="AlphaFoldDB" id="A0A918V3Z4"/>
<dbReference type="EMBL" id="BMWH01000001">
    <property type="protein sequence ID" value="GGZ68761.1"/>
    <property type="molecule type" value="Genomic_DNA"/>
</dbReference>
<proteinExistence type="predicted"/>
<gene>
    <name evidence="2" type="ORF">GCM10010389_02500</name>
</gene>
<keyword evidence="3" id="KW-1185">Reference proteome</keyword>
<accession>A0A918V3Z4</accession>
<feature type="compositionally biased region" description="Basic residues" evidence="1">
    <location>
        <begin position="71"/>
        <end position="81"/>
    </location>
</feature>
<evidence type="ECO:0000256" key="1">
    <source>
        <dbReference type="SAM" id="MobiDB-lite"/>
    </source>
</evidence>
<evidence type="ECO:0000313" key="3">
    <source>
        <dbReference type="Proteomes" id="UP000623010"/>
    </source>
</evidence>
<dbReference type="Proteomes" id="UP000623010">
    <property type="component" value="Unassembled WGS sequence"/>
</dbReference>
<organism evidence="2 3">
    <name type="scientific">Streptomyces echinoruber</name>
    <dbReference type="NCBI Taxonomy" id="68898"/>
    <lineage>
        <taxon>Bacteria</taxon>
        <taxon>Bacillati</taxon>
        <taxon>Actinomycetota</taxon>
        <taxon>Actinomycetes</taxon>
        <taxon>Kitasatosporales</taxon>
        <taxon>Streptomycetaceae</taxon>
        <taxon>Streptomyces</taxon>
    </lineage>
</organism>